<protein>
    <submittedName>
        <fullName evidence="1">Uncharacterized protein</fullName>
    </submittedName>
</protein>
<comment type="caution">
    <text evidence="1">The sequence shown here is derived from an EMBL/GenBank/DDBJ whole genome shotgun (WGS) entry which is preliminary data.</text>
</comment>
<evidence type="ECO:0000313" key="2">
    <source>
        <dbReference type="Proteomes" id="UP000005709"/>
    </source>
</evidence>
<evidence type="ECO:0000313" key="1">
    <source>
        <dbReference type="EMBL" id="EEV18478.1"/>
    </source>
</evidence>
<organism evidence="1 2">
    <name type="scientific">Campylobacter gracilis RM3268</name>
    <dbReference type="NCBI Taxonomy" id="553220"/>
    <lineage>
        <taxon>Bacteria</taxon>
        <taxon>Pseudomonadati</taxon>
        <taxon>Campylobacterota</taxon>
        <taxon>Epsilonproteobacteria</taxon>
        <taxon>Campylobacterales</taxon>
        <taxon>Campylobacteraceae</taxon>
        <taxon>Campylobacter</taxon>
    </lineage>
</organism>
<accession>C8PFD2</accession>
<keyword evidence="2" id="KW-1185">Reference proteome</keyword>
<dbReference type="AlphaFoldDB" id="C8PFD2"/>
<gene>
    <name evidence="1" type="ORF">CAMGR0001_2486</name>
</gene>
<sequence length="56" mass="6336">MHAQTYEIKFSGLDSKAQISYFDIKFSRASADRAARSKRRFANPRALSEAKQSAIL</sequence>
<proteinExistence type="predicted"/>
<dbReference type="Proteomes" id="UP000005709">
    <property type="component" value="Unassembled WGS sequence"/>
</dbReference>
<reference evidence="1 2" key="1">
    <citation type="submission" date="2009-07" db="EMBL/GenBank/DDBJ databases">
        <authorList>
            <person name="Madupu R."/>
            <person name="Sebastian Y."/>
            <person name="Durkin A.S."/>
            <person name="Torralba M."/>
            <person name="Methe B."/>
            <person name="Sutton G.G."/>
            <person name="Strausberg R.L."/>
            <person name="Nelson K.E."/>
        </authorList>
    </citation>
    <scope>NUCLEOTIDE SEQUENCE [LARGE SCALE GENOMIC DNA]</scope>
    <source>
        <strain evidence="1 2">RM3268</strain>
    </source>
</reference>
<dbReference type="EMBL" id="ACYG01000011">
    <property type="protein sequence ID" value="EEV18478.1"/>
    <property type="molecule type" value="Genomic_DNA"/>
</dbReference>
<name>C8PFD2_9BACT</name>